<reference evidence="10" key="2">
    <citation type="submission" date="2020-09" db="EMBL/GenBank/DDBJ databases">
        <authorList>
            <person name="Sun Q."/>
            <person name="Sedlacek I."/>
        </authorList>
    </citation>
    <scope>NUCLEOTIDE SEQUENCE</scope>
    <source>
        <strain evidence="10">CCM 8711</strain>
    </source>
</reference>
<protein>
    <submittedName>
        <fullName evidence="10">SusC/RagA family TonB-linked outer membrane protein</fullName>
    </submittedName>
</protein>
<dbReference type="AlphaFoldDB" id="A0A917J7G4"/>
<accession>A0A917J7G4</accession>
<name>A0A917J7G4_9SPHI</name>
<reference evidence="10" key="1">
    <citation type="journal article" date="2014" name="Int. J. Syst. Evol. Microbiol.">
        <title>Complete genome sequence of Corynebacterium casei LMG S-19264T (=DSM 44701T), isolated from a smear-ripened cheese.</title>
        <authorList>
            <consortium name="US DOE Joint Genome Institute (JGI-PGF)"/>
            <person name="Walter F."/>
            <person name="Albersmeier A."/>
            <person name="Kalinowski J."/>
            <person name="Ruckert C."/>
        </authorList>
    </citation>
    <scope>NUCLEOTIDE SEQUENCE</scope>
    <source>
        <strain evidence="10">CCM 8711</strain>
    </source>
</reference>
<keyword evidence="2 7" id="KW-0813">Transport</keyword>
<dbReference type="Gene3D" id="2.60.40.1120">
    <property type="entry name" value="Carboxypeptidase-like, regulatory domain"/>
    <property type="match status" value="1"/>
</dbReference>
<sequence length="1121" mass="121955">MQVSASTYAQKVTLNVRNSSLDQVLNSLSQQSGYNFVYNSGMIKNAKPVSVNATNEPIKDVLEECFKNQPLDYVINGNTVVIKKKDLTPVAVQDINVTGIVTDNKGEPLPGVTVTLKGVKKVTITDVNGRYSISVSEGNPTLVFSSIGFASQEVAVNNRTQLNVTMTESATALAQVEVVSIGYGSARRGDLSGAISSVKAADIANTPQISVDQLLQGKAAGLTITQNSGGPGSATSVHIRGITSLSLSNEPLYVIDGVPVSGDANNRTSSGRSQQLSPNNGESGVSPLSYLNPSDIESIDVLKDASATAIYGSRGSNGVIIITTKRGKNGAFRIGYDGYYGFQEQGKFLPMMNLKQYAGLQNALADIINIGRRGEFANPELLGQGTDWQNEIFKTATQQSHQLSFSGAKENTDYYISTGIVNQDGTVLGNDYKRYNIRTNLNSQVKPWLKVGTTMSGAYSFQNTSLSNNTGIIYTALLSAPDQVVYNADGSFSGPQADQIGGQNNPVQQALNITNTLTRYNVQGSLYADIRLYKDLSLRSEANGDLNFSYAKLFRPTYNNGPRFSNPTASLQEYNSNSYYWTWKEYLTYNHTFAKKHVLNATLGHELINTRYNDNSATVQSFLSNDLPALGLGDPKTATVGEFIGPIEVIESAFARAVYTYNNRYNLTATLRSDRSSKFAQGNQTGFFPSFGAFWRISEEPFWAPLKSVADNVKIRLGYGQTGNQAVPNYLYGSALLAVPTGLGNGFAIDKIANPNLTWETAIQSNLGLDFSLFNGRIESTVEIWRKSSKNFLFQAPLPAFLLGQAAEYSGTGVISPPYVNGGELKSNGFDLTIATRNIVGKNFRWSSNFIAGHYSTKVASLYNGIPYISQNVTTSFLNLPVTRTQVGSAVGEFYGYKMKDLFRTADQLRNAPIQFGRPVASGSGGTFLGDVQYEDLNNDGKIDASDQTFIGNPNPKLTYGITNDFSYKAFDLKIFLNGSYGAKIFNVLNYQIASLGSLYQNQVAYAANFWTPTNPNADTPRPVAGDNPNLVNSNRFVENGSFLRLQTVSVGYTLPAKLAKRAMLNRLRVYASGQNLYVFTPYKGLDPEIGSVNQNVFLTNVDLGRYPIPRTIVFGINAEF</sequence>
<dbReference type="NCBIfam" id="TIGR04057">
    <property type="entry name" value="SusC_RagA_signa"/>
    <property type="match status" value="1"/>
</dbReference>
<comment type="caution">
    <text evidence="10">The sequence shown here is derived from an EMBL/GenBank/DDBJ whole genome shotgun (WGS) entry which is preliminary data.</text>
</comment>
<feature type="compositionally biased region" description="Polar residues" evidence="8">
    <location>
        <begin position="263"/>
        <end position="283"/>
    </location>
</feature>
<dbReference type="Gene3D" id="3.55.50.30">
    <property type="match status" value="1"/>
</dbReference>
<dbReference type="InterPro" id="IPR039426">
    <property type="entry name" value="TonB-dep_rcpt-like"/>
</dbReference>
<dbReference type="SMART" id="SM00965">
    <property type="entry name" value="STN"/>
    <property type="match status" value="1"/>
</dbReference>
<evidence type="ECO:0000256" key="8">
    <source>
        <dbReference type="SAM" id="MobiDB-lite"/>
    </source>
</evidence>
<organism evidence="10 11">
    <name type="scientific">Mucilaginibacter galii</name>
    <dbReference type="NCBI Taxonomy" id="2005073"/>
    <lineage>
        <taxon>Bacteria</taxon>
        <taxon>Pseudomonadati</taxon>
        <taxon>Bacteroidota</taxon>
        <taxon>Sphingobacteriia</taxon>
        <taxon>Sphingobacteriales</taxon>
        <taxon>Sphingobacteriaceae</taxon>
        <taxon>Mucilaginibacter</taxon>
    </lineage>
</organism>
<dbReference type="PROSITE" id="PS52016">
    <property type="entry name" value="TONB_DEPENDENT_REC_3"/>
    <property type="match status" value="1"/>
</dbReference>
<dbReference type="InterPro" id="IPR012910">
    <property type="entry name" value="Plug_dom"/>
</dbReference>
<dbReference type="InterPro" id="IPR036942">
    <property type="entry name" value="Beta-barrel_TonB_sf"/>
</dbReference>
<evidence type="ECO:0000256" key="3">
    <source>
        <dbReference type="ARBA" id="ARBA00022452"/>
    </source>
</evidence>
<dbReference type="Pfam" id="PF07660">
    <property type="entry name" value="STN"/>
    <property type="match status" value="1"/>
</dbReference>
<gene>
    <name evidence="10" type="ORF">GCM10011425_05790</name>
</gene>
<dbReference type="Pfam" id="PF13715">
    <property type="entry name" value="CarbopepD_reg_2"/>
    <property type="match status" value="1"/>
</dbReference>
<dbReference type="InterPro" id="IPR011662">
    <property type="entry name" value="Secretin/TonB_short_N"/>
</dbReference>
<dbReference type="Gene3D" id="2.170.130.10">
    <property type="entry name" value="TonB-dependent receptor, plug domain"/>
    <property type="match status" value="1"/>
</dbReference>
<dbReference type="Gene3D" id="2.40.170.20">
    <property type="entry name" value="TonB-dependent receptor, beta-barrel domain"/>
    <property type="match status" value="1"/>
</dbReference>
<dbReference type="Proteomes" id="UP000662074">
    <property type="component" value="Unassembled WGS sequence"/>
</dbReference>
<evidence type="ECO:0000256" key="2">
    <source>
        <dbReference type="ARBA" id="ARBA00022448"/>
    </source>
</evidence>
<dbReference type="NCBIfam" id="TIGR04056">
    <property type="entry name" value="OMP_RagA_SusC"/>
    <property type="match status" value="1"/>
</dbReference>
<keyword evidence="11" id="KW-1185">Reference proteome</keyword>
<dbReference type="InterPro" id="IPR023996">
    <property type="entry name" value="TonB-dep_OMP_SusC/RagA"/>
</dbReference>
<feature type="domain" description="Secretin/TonB short N-terminal" evidence="9">
    <location>
        <begin position="34"/>
        <end position="85"/>
    </location>
</feature>
<evidence type="ECO:0000256" key="6">
    <source>
        <dbReference type="ARBA" id="ARBA00023237"/>
    </source>
</evidence>
<proteinExistence type="inferred from homology"/>
<evidence type="ECO:0000256" key="5">
    <source>
        <dbReference type="ARBA" id="ARBA00023136"/>
    </source>
</evidence>
<evidence type="ECO:0000256" key="4">
    <source>
        <dbReference type="ARBA" id="ARBA00022692"/>
    </source>
</evidence>
<keyword evidence="6 7" id="KW-0998">Cell outer membrane</keyword>
<evidence type="ECO:0000259" key="9">
    <source>
        <dbReference type="SMART" id="SM00965"/>
    </source>
</evidence>
<evidence type="ECO:0000256" key="1">
    <source>
        <dbReference type="ARBA" id="ARBA00004571"/>
    </source>
</evidence>
<dbReference type="SUPFAM" id="SSF49464">
    <property type="entry name" value="Carboxypeptidase regulatory domain-like"/>
    <property type="match status" value="1"/>
</dbReference>
<evidence type="ECO:0000313" key="10">
    <source>
        <dbReference type="EMBL" id="GGI49367.1"/>
    </source>
</evidence>
<keyword evidence="5 7" id="KW-0472">Membrane</keyword>
<dbReference type="InterPro" id="IPR023997">
    <property type="entry name" value="TonB-dep_OMP_SusC/RagA_CS"/>
</dbReference>
<dbReference type="SUPFAM" id="SSF56935">
    <property type="entry name" value="Porins"/>
    <property type="match status" value="1"/>
</dbReference>
<feature type="region of interest" description="Disordered" evidence="8">
    <location>
        <begin position="263"/>
        <end position="288"/>
    </location>
</feature>
<dbReference type="EMBL" id="BMDO01000001">
    <property type="protein sequence ID" value="GGI49367.1"/>
    <property type="molecule type" value="Genomic_DNA"/>
</dbReference>
<comment type="subcellular location">
    <subcellularLocation>
        <location evidence="1 7">Cell outer membrane</location>
        <topology evidence="1 7">Multi-pass membrane protein</topology>
    </subcellularLocation>
</comment>
<comment type="similarity">
    <text evidence="7">Belongs to the TonB-dependent receptor family.</text>
</comment>
<dbReference type="GO" id="GO:0009279">
    <property type="term" value="C:cell outer membrane"/>
    <property type="evidence" value="ECO:0007669"/>
    <property type="project" value="UniProtKB-SubCell"/>
</dbReference>
<evidence type="ECO:0000313" key="11">
    <source>
        <dbReference type="Proteomes" id="UP000662074"/>
    </source>
</evidence>
<evidence type="ECO:0000256" key="7">
    <source>
        <dbReference type="PROSITE-ProRule" id="PRU01360"/>
    </source>
</evidence>
<keyword evidence="4 7" id="KW-0812">Transmembrane</keyword>
<dbReference type="InterPro" id="IPR008969">
    <property type="entry name" value="CarboxyPept-like_regulatory"/>
</dbReference>
<dbReference type="Pfam" id="PF07715">
    <property type="entry name" value="Plug"/>
    <property type="match status" value="1"/>
</dbReference>
<keyword evidence="3 7" id="KW-1134">Transmembrane beta strand</keyword>
<dbReference type="InterPro" id="IPR037066">
    <property type="entry name" value="Plug_dom_sf"/>
</dbReference>